<dbReference type="Pfam" id="PF02518">
    <property type="entry name" value="HATPase_c"/>
    <property type="match status" value="1"/>
</dbReference>
<dbReference type="KEGG" id="ncb:C0V82_03160"/>
<feature type="domain" description="Response regulatory" evidence="6">
    <location>
        <begin position="410"/>
        <end position="527"/>
    </location>
</feature>
<evidence type="ECO:0000259" key="6">
    <source>
        <dbReference type="PROSITE" id="PS50110"/>
    </source>
</evidence>
<dbReference type="SMART" id="SM00448">
    <property type="entry name" value="REC"/>
    <property type="match status" value="1"/>
</dbReference>
<dbReference type="PRINTS" id="PR00344">
    <property type="entry name" value="BCTRLSENSOR"/>
</dbReference>
<dbReference type="SUPFAM" id="SSF55874">
    <property type="entry name" value="ATPase domain of HSP90 chaperone/DNA topoisomerase II/histidine kinase"/>
    <property type="match status" value="1"/>
</dbReference>
<dbReference type="Proteomes" id="UP000234752">
    <property type="component" value="Chromosome eg_1"/>
</dbReference>
<evidence type="ECO:0000256" key="1">
    <source>
        <dbReference type="ARBA" id="ARBA00000085"/>
    </source>
</evidence>
<dbReference type="InterPro" id="IPR013656">
    <property type="entry name" value="PAS_4"/>
</dbReference>
<dbReference type="SMART" id="SM00387">
    <property type="entry name" value="HATPase_c"/>
    <property type="match status" value="1"/>
</dbReference>
<feature type="domain" description="PAS" evidence="7">
    <location>
        <begin position="27"/>
        <end position="97"/>
    </location>
</feature>
<dbReference type="AlphaFoldDB" id="A0A2K9NEW5"/>
<dbReference type="PANTHER" id="PTHR43065">
    <property type="entry name" value="SENSOR HISTIDINE KINASE"/>
    <property type="match status" value="1"/>
</dbReference>
<dbReference type="InterPro" id="IPR003661">
    <property type="entry name" value="HisK_dim/P_dom"/>
</dbReference>
<dbReference type="Pfam" id="PF00072">
    <property type="entry name" value="Response_reg"/>
    <property type="match status" value="1"/>
</dbReference>
<dbReference type="Pfam" id="PF08448">
    <property type="entry name" value="PAS_4"/>
    <property type="match status" value="1"/>
</dbReference>
<dbReference type="OrthoDB" id="9796100at2"/>
<gene>
    <name evidence="8" type="ORF">C0V82_03160</name>
</gene>
<keyword evidence="9" id="KW-1185">Reference proteome</keyword>
<feature type="domain" description="Histidine kinase" evidence="5">
    <location>
        <begin position="162"/>
        <end position="386"/>
    </location>
</feature>
<dbReference type="EC" id="2.7.13.3" evidence="2"/>
<name>A0A2K9NEW5_9PROT</name>
<dbReference type="SUPFAM" id="SSF52172">
    <property type="entry name" value="CheY-like"/>
    <property type="match status" value="1"/>
</dbReference>
<dbReference type="CDD" id="cd00130">
    <property type="entry name" value="PAS"/>
    <property type="match status" value="1"/>
</dbReference>
<dbReference type="PROSITE" id="PS50110">
    <property type="entry name" value="RESPONSE_REGULATORY"/>
    <property type="match status" value="1"/>
</dbReference>
<dbReference type="InterPro" id="IPR003594">
    <property type="entry name" value="HATPase_dom"/>
</dbReference>
<keyword evidence="8" id="KW-0808">Transferase</keyword>
<dbReference type="InterPro" id="IPR036097">
    <property type="entry name" value="HisK_dim/P_sf"/>
</dbReference>
<dbReference type="InterPro" id="IPR035965">
    <property type="entry name" value="PAS-like_dom_sf"/>
</dbReference>
<dbReference type="EMBL" id="CP025611">
    <property type="protein sequence ID" value="AUN31629.1"/>
    <property type="molecule type" value="Genomic_DNA"/>
</dbReference>
<dbReference type="InterPro" id="IPR001789">
    <property type="entry name" value="Sig_transdc_resp-reg_receiver"/>
</dbReference>
<dbReference type="SMART" id="SM00091">
    <property type="entry name" value="PAS"/>
    <property type="match status" value="1"/>
</dbReference>
<evidence type="ECO:0000313" key="9">
    <source>
        <dbReference type="Proteomes" id="UP000234752"/>
    </source>
</evidence>
<dbReference type="InterPro" id="IPR005467">
    <property type="entry name" value="His_kinase_dom"/>
</dbReference>
<evidence type="ECO:0000256" key="3">
    <source>
        <dbReference type="ARBA" id="ARBA00022553"/>
    </source>
</evidence>
<reference evidence="8 9" key="1">
    <citation type="submission" date="2017-12" db="EMBL/GenBank/DDBJ databases">
        <title>Genomes of bacteria within cyanobacterial aggregates.</title>
        <authorList>
            <person name="Cai H."/>
        </authorList>
    </citation>
    <scope>NUCLEOTIDE SEQUENCE [LARGE SCALE GENOMIC DNA]</scope>
    <source>
        <strain evidence="8 9">TH16</strain>
    </source>
</reference>
<dbReference type="FunFam" id="1.10.287.130:FF:000037">
    <property type="entry name" value="Hybrid sensor histidine kinase/response regulator"/>
    <property type="match status" value="1"/>
</dbReference>
<dbReference type="InterPro" id="IPR004358">
    <property type="entry name" value="Sig_transdc_His_kin-like_C"/>
</dbReference>
<dbReference type="InterPro" id="IPR011006">
    <property type="entry name" value="CheY-like_superfamily"/>
</dbReference>
<dbReference type="PROSITE" id="PS50112">
    <property type="entry name" value="PAS"/>
    <property type="match status" value="1"/>
</dbReference>
<evidence type="ECO:0000256" key="2">
    <source>
        <dbReference type="ARBA" id="ARBA00012438"/>
    </source>
</evidence>
<dbReference type="SUPFAM" id="SSF47384">
    <property type="entry name" value="Homodimeric domain of signal transducing histidine kinase"/>
    <property type="match status" value="1"/>
</dbReference>
<dbReference type="CDD" id="cd00082">
    <property type="entry name" value="HisKA"/>
    <property type="match status" value="1"/>
</dbReference>
<dbReference type="InterPro" id="IPR000014">
    <property type="entry name" value="PAS"/>
</dbReference>
<dbReference type="NCBIfam" id="TIGR00229">
    <property type="entry name" value="sensory_box"/>
    <property type="match status" value="1"/>
</dbReference>
<dbReference type="SUPFAM" id="SSF55785">
    <property type="entry name" value="PYP-like sensor domain (PAS domain)"/>
    <property type="match status" value="1"/>
</dbReference>
<organism evidence="8 9">
    <name type="scientific">Niveispirillum cyanobacteriorum</name>
    <dbReference type="NCBI Taxonomy" id="1612173"/>
    <lineage>
        <taxon>Bacteria</taxon>
        <taxon>Pseudomonadati</taxon>
        <taxon>Pseudomonadota</taxon>
        <taxon>Alphaproteobacteria</taxon>
        <taxon>Rhodospirillales</taxon>
        <taxon>Azospirillaceae</taxon>
        <taxon>Niveispirillum</taxon>
    </lineage>
</organism>
<evidence type="ECO:0000259" key="7">
    <source>
        <dbReference type="PROSITE" id="PS50112"/>
    </source>
</evidence>
<dbReference type="InterPro" id="IPR036890">
    <property type="entry name" value="HATPase_C_sf"/>
</dbReference>
<dbReference type="Gene3D" id="3.30.565.10">
    <property type="entry name" value="Histidine kinase-like ATPase, C-terminal domain"/>
    <property type="match status" value="1"/>
</dbReference>
<dbReference type="PROSITE" id="PS50109">
    <property type="entry name" value="HIS_KIN"/>
    <property type="match status" value="1"/>
</dbReference>
<evidence type="ECO:0000259" key="5">
    <source>
        <dbReference type="PROSITE" id="PS50109"/>
    </source>
</evidence>
<protein>
    <recommendedName>
        <fullName evidence="2">histidine kinase</fullName>
        <ecNumber evidence="2">2.7.13.3</ecNumber>
    </recommendedName>
</protein>
<dbReference type="Gene3D" id="1.10.287.130">
    <property type="match status" value="1"/>
</dbReference>
<dbReference type="SMART" id="SM00388">
    <property type="entry name" value="HisKA"/>
    <property type="match status" value="1"/>
</dbReference>
<feature type="modified residue" description="4-aspartylphosphate" evidence="4">
    <location>
        <position position="462"/>
    </location>
</feature>
<proteinExistence type="predicted"/>
<dbReference type="Pfam" id="PF00512">
    <property type="entry name" value="HisKA"/>
    <property type="match status" value="1"/>
</dbReference>
<keyword evidence="3 4" id="KW-0597">Phosphoprotein</keyword>
<evidence type="ECO:0000313" key="8">
    <source>
        <dbReference type="EMBL" id="AUN31629.1"/>
    </source>
</evidence>
<comment type="catalytic activity">
    <reaction evidence="1">
        <text>ATP + protein L-histidine = ADP + protein N-phospho-L-histidine.</text>
        <dbReference type="EC" id="2.7.13.3"/>
    </reaction>
</comment>
<keyword evidence="8" id="KW-0418">Kinase</keyword>
<evidence type="ECO:0000256" key="4">
    <source>
        <dbReference type="PROSITE-ProRule" id="PRU00169"/>
    </source>
</evidence>
<dbReference type="Gene3D" id="3.30.450.20">
    <property type="entry name" value="PAS domain"/>
    <property type="match status" value="1"/>
</dbReference>
<dbReference type="PANTHER" id="PTHR43065:SF42">
    <property type="entry name" value="TWO-COMPONENT SENSOR PPRA"/>
    <property type="match status" value="1"/>
</dbReference>
<sequence>MEPTPAPPAPAADSGEIERLRCDLARIEERFRRFFDYAPIGIALIDADLRLAECNDTVLALSGLSRDDAQGRPVANLFKRDQRTAIQQRLSAIRDGGEGGPVHEAQLRGTHGPIVHLYARRDDGAPAAGVVLHMVDMTNQKNLEAQFVQSQKMQAIGQLAGGVAHDFNNLLTAMIGFCDLLLLRHKPGDHSFTDIMQIKQNANRAANLVRQLLAFSRQQTLQPRVLSVTDVLAELSNLLRRLIGENIELKMLHGRDLGLVKVDQGQLEQVIINLCVNARDAMVETGGRLTVVTSNLHVADPVQRATETMPAGDYVVIEVIDTGVGIPAENLQRIFEPFFSTKELGSGTGLGLSTVYGIVRQTGGFVFVDSAPGDGAKFSIYLPRYQEEGVQAATLDKAEKGSADLTGTGRILLVEDEDAVRVFSARALRNKGYEVVEAKSGEAALDLLRRPDRPEVDLIVTDVVMPQLDGPAMIRAVREFMPDVKVIFISGYAEERFRSSVGGGEVVEFLPKPFSLKQLAGKVKEVMEQ</sequence>
<dbReference type="GO" id="GO:0000155">
    <property type="term" value="F:phosphorelay sensor kinase activity"/>
    <property type="evidence" value="ECO:0007669"/>
    <property type="project" value="InterPro"/>
</dbReference>
<accession>A0A2K9NEW5</accession>
<dbReference type="Gene3D" id="3.40.50.2300">
    <property type="match status" value="1"/>
</dbReference>